<dbReference type="PANTHER" id="PTHR25466:SF11">
    <property type="entry name" value="GALECTIN 17-RELATED"/>
    <property type="match status" value="1"/>
</dbReference>
<evidence type="ECO:0000256" key="5">
    <source>
        <dbReference type="ARBA" id="ARBA00022989"/>
    </source>
</evidence>
<keyword evidence="3" id="KW-0812">Transmembrane</keyword>
<dbReference type="Proteomes" id="UP000727407">
    <property type="component" value="Unassembled WGS sequence"/>
</dbReference>
<dbReference type="GO" id="GO:0031295">
    <property type="term" value="P:T cell costimulation"/>
    <property type="evidence" value="ECO:0007669"/>
    <property type="project" value="TreeGrafter"/>
</dbReference>
<dbReference type="GO" id="GO:0006955">
    <property type="term" value="P:immune response"/>
    <property type="evidence" value="ECO:0007669"/>
    <property type="project" value="TreeGrafter"/>
</dbReference>
<feature type="non-terminal residue" evidence="13">
    <location>
        <position position="1"/>
    </location>
</feature>
<comment type="subcellular location">
    <subcellularLocation>
        <location evidence="1">Cell membrane</location>
        <topology evidence="1">Single-pass type I membrane protein</topology>
    </subcellularLocation>
</comment>
<dbReference type="PROSITE" id="PS50835">
    <property type="entry name" value="IG_LIKE"/>
    <property type="match status" value="1"/>
</dbReference>
<dbReference type="Gene3D" id="2.60.40.10">
    <property type="entry name" value="Immunoglobulins"/>
    <property type="match status" value="1"/>
</dbReference>
<evidence type="ECO:0000256" key="7">
    <source>
        <dbReference type="ARBA" id="ARBA00023157"/>
    </source>
</evidence>
<feature type="domain" description="Ig-like" evidence="12">
    <location>
        <begin position="24"/>
        <end position="127"/>
    </location>
</feature>
<keyword evidence="2" id="KW-1003">Cell membrane</keyword>
<accession>A0A8J4TLR5</accession>
<dbReference type="AlphaFoldDB" id="A0A8J4TLR5"/>
<feature type="chain" id="PRO_5035319287" evidence="11">
    <location>
        <begin position="28"/>
        <end position="145"/>
    </location>
</feature>
<keyword evidence="4 11" id="KW-0732">Signal</keyword>
<dbReference type="EMBL" id="QNUK01000452">
    <property type="protein sequence ID" value="KAF5893098.1"/>
    <property type="molecule type" value="Genomic_DNA"/>
</dbReference>
<protein>
    <submittedName>
        <fullName evidence="13">CD276 antigen</fullName>
    </submittedName>
</protein>
<keyword evidence="14" id="KW-1185">Reference proteome</keyword>
<feature type="signal peptide" evidence="11">
    <location>
        <begin position="1"/>
        <end position="27"/>
    </location>
</feature>
<keyword evidence="8" id="KW-0675">Receptor</keyword>
<dbReference type="SUPFAM" id="SSF48726">
    <property type="entry name" value="Immunoglobulin"/>
    <property type="match status" value="1"/>
</dbReference>
<evidence type="ECO:0000256" key="11">
    <source>
        <dbReference type="SAM" id="SignalP"/>
    </source>
</evidence>
<evidence type="ECO:0000256" key="4">
    <source>
        <dbReference type="ARBA" id="ARBA00022729"/>
    </source>
</evidence>
<comment type="caution">
    <text evidence="13">The sequence shown here is derived from an EMBL/GenBank/DDBJ whole genome shotgun (WGS) entry which is preliminary data.</text>
</comment>
<evidence type="ECO:0000256" key="8">
    <source>
        <dbReference type="ARBA" id="ARBA00023170"/>
    </source>
</evidence>
<dbReference type="Pfam" id="PF07686">
    <property type="entry name" value="V-set"/>
    <property type="match status" value="1"/>
</dbReference>
<dbReference type="OrthoDB" id="10055806at2759"/>
<evidence type="ECO:0000256" key="1">
    <source>
        <dbReference type="ARBA" id="ARBA00004251"/>
    </source>
</evidence>
<dbReference type="InterPro" id="IPR007110">
    <property type="entry name" value="Ig-like_dom"/>
</dbReference>
<dbReference type="InterPro" id="IPR036179">
    <property type="entry name" value="Ig-like_dom_sf"/>
</dbReference>
<evidence type="ECO:0000313" key="14">
    <source>
        <dbReference type="Proteomes" id="UP000727407"/>
    </source>
</evidence>
<sequence>TQRLMDTTSSLYVCLLLFTSWVDPSHQIIVFAKQGSTAILPCKLSDLSNQTLTVSWRTIKNKVFERTNNQTYQGKAHKGRVNIPEDELIKGNCSLVLKHVKLSDSARYYSYLMKADRNDPINTVQLSVEAEETPEKRRNERVATL</sequence>
<dbReference type="GO" id="GO:0042130">
    <property type="term" value="P:negative regulation of T cell proliferation"/>
    <property type="evidence" value="ECO:0007669"/>
    <property type="project" value="TreeGrafter"/>
</dbReference>
<evidence type="ECO:0000256" key="3">
    <source>
        <dbReference type="ARBA" id="ARBA00022692"/>
    </source>
</evidence>
<dbReference type="GO" id="GO:0042102">
    <property type="term" value="P:positive regulation of T cell proliferation"/>
    <property type="evidence" value="ECO:0007669"/>
    <property type="project" value="TreeGrafter"/>
</dbReference>
<keyword evidence="7" id="KW-1015">Disulfide bond</keyword>
<evidence type="ECO:0000256" key="6">
    <source>
        <dbReference type="ARBA" id="ARBA00023136"/>
    </source>
</evidence>
<dbReference type="InterPro" id="IPR013783">
    <property type="entry name" value="Ig-like_fold"/>
</dbReference>
<evidence type="ECO:0000256" key="9">
    <source>
        <dbReference type="ARBA" id="ARBA00023180"/>
    </source>
</evidence>
<evidence type="ECO:0000256" key="2">
    <source>
        <dbReference type="ARBA" id="ARBA00022475"/>
    </source>
</evidence>
<organism evidence="13 14">
    <name type="scientific">Clarias magur</name>
    <name type="common">Asian catfish</name>
    <name type="synonym">Macropteronotus magur</name>
    <dbReference type="NCBI Taxonomy" id="1594786"/>
    <lineage>
        <taxon>Eukaryota</taxon>
        <taxon>Metazoa</taxon>
        <taxon>Chordata</taxon>
        <taxon>Craniata</taxon>
        <taxon>Vertebrata</taxon>
        <taxon>Euteleostomi</taxon>
        <taxon>Actinopterygii</taxon>
        <taxon>Neopterygii</taxon>
        <taxon>Teleostei</taxon>
        <taxon>Ostariophysi</taxon>
        <taxon>Siluriformes</taxon>
        <taxon>Clariidae</taxon>
        <taxon>Clarias</taxon>
    </lineage>
</organism>
<name>A0A8J4TLR5_CLAMG</name>
<evidence type="ECO:0000313" key="13">
    <source>
        <dbReference type="EMBL" id="KAF5893098.1"/>
    </source>
</evidence>
<reference evidence="13" key="1">
    <citation type="submission" date="2020-07" db="EMBL/GenBank/DDBJ databases">
        <title>Clarias magur genome sequencing, assembly and annotation.</title>
        <authorList>
            <person name="Kushwaha B."/>
            <person name="Kumar R."/>
            <person name="Das P."/>
            <person name="Joshi C.G."/>
            <person name="Kumar D."/>
            <person name="Nagpure N.S."/>
            <person name="Pandey M."/>
            <person name="Agarwal S."/>
            <person name="Srivastava S."/>
            <person name="Singh M."/>
            <person name="Sahoo L."/>
            <person name="Jayasankar P."/>
            <person name="Meher P.K."/>
            <person name="Koringa P.G."/>
            <person name="Iquebal M.A."/>
            <person name="Das S.P."/>
            <person name="Bit A."/>
            <person name="Patnaik S."/>
            <person name="Patel N."/>
            <person name="Shah T.M."/>
            <person name="Hinsu A."/>
            <person name="Jena J.K."/>
        </authorList>
    </citation>
    <scope>NUCLEOTIDE SEQUENCE</scope>
    <source>
        <strain evidence="13">CIFAMagur01</strain>
        <tissue evidence="13">Testis</tissue>
    </source>
</reference>
<proteinExistence type="predicted"/>
<evidence type="ECO:0000259" key="12">
    <source>
        <dbReference type="PROSITE" id="PS50835"/>
    </source>
</evidence>
<dbReference type="GO" id="GO:0009897">
    <property type="term" value="C:external side of plasma membrane"/>
    <property type="evidence" value="ECO:0007669"/>
    <property type="project" value="TreeGrafter"/>
</dbReference>
<keyword evidence="5" id="KW-1133">Transmembrane helix</keyword>
<keyword evidence="10" id="KW-0393">Immunoglobulin domain</keyword>
<keyword evidence="9" id="KW-0325">Glycoprotein</keyword>
<dbReference type="PANTHER" id="PTHR25466">
    <property type="entry name" value="T-LYMPHOCYTE ACTIVATION ANTIGEN"/>
    <property type="match status" value="1"/>
</dbReference>
<dbReference type="InterPro" id="IPR013106">
    <property type="entry name" value="Ig_V-set"/>
</dbReference>
<dbReference type="InterPro" id="IPR051713">
    <property type="entry name" value="T-cell_Activation_Regulation"/>
</dbReference>
<evidence type="ECO:0000256" key="10">
    <source>
        <dbReference type="ARBA" id="ARBA00023319"/>
    </source>
</evidence>
<dbReference type="GO" id="GO:0007166">
    <property type="term" value="P:cell surface receptor signaling pathway"/>
    <property type="evidence" value="ECO:0007669"/>
    <property type="project" value="TreeGrafter"/>
</dbReference>
<feature type="non-terminal residue" evidence="13">
    <location>
        <position position="145"/>
    </location>
</feature>
<dbReference type="GO" id="GO:0071222">
    <property type="term" value="P:cellular response to lipopolysaccharide"/>
    <property type="evidence" value="ECO:0007669"/>
    <property type="project" value="TreeGrafter"/>
</dbReference>
<keyword evidence="6" id="KW-0472">Membrane</keyword>
<gene>
    <name evidence="13" type="ORF">DAT39_017200</name>
</gene>